<dbReference type="WBParaSite" id="PSU_v2.g15013.t1">
    <property type="protein sequence ID" value="PSU_v2.g15013.t1"/>
    <property type="gene ID" value="PSU_v2.g15013"/>
</dbReference>
<evidence type="ECO:0000313" key="2">
    <source>
        <dbReference type="WBParaSite" id="PSU_v2.g15013.t1"/>
    </source>
</evidence>
<dbReference type="AlphaFoldDB" id="A0A914Y8D5"/>
<organism evidence="1 2">
    <name type="scientific">Panagrolaimus superbus</name>
    <dbReference type="NCBI Taxonomy" id="310955"/>
    <lineage>
        <taxon>Eukaryota</taxon>
        <taxon>Metazoa</taxon>
        <taxon>Ecdysozoa</taxon>
        <taxon>Nematoda</taxon>
        <taxon>Chromadorea</taxon>
        <taxon>Rhabditida</taxon>
        <taxon>Tylenchina</taxon>
        <taxon>Panagrolaimomorpha</taxon>
        <taxon>Panagrolaimoidea</taxon>
        <taxon>Panagrolaimidae</taxon>
        <taxon>Panagrolaimus</taxon>
    </lineage>
</organism>
<dbReference type="Pfam" id="PF03761">
    <property type="entry name" value="DUF316"/>
    <property type="match status" value="1"/>
</dbReference>
<dbReference type="InterPro" id="IPR005514">
    <property type="entry name" value="DUF316"/>
</dbReference>
<name>A0A914Y8D5_9BILA</name>
<proteinExistence type="predicted"/>
<reference evidence="2" key="1">
    <citation type="submission" date="2022-11" db="UniProtKB">
        <authorList>
            <consortium name="WormBaseParasite"/>
        </authorList>
    </citation>
    <scope>IDENTIFICATION</scope>
</reference>
<keyword evidence="1" id="KW-1185">Reference proteome</keyword>
<accession>A0A914Y8D5</accession>
<evidence type="ECO:0000313" key="1">
    <source>
        <dbReference type="Proteomes" id="UP000887577"/>
    </source>
</evidence>
<protein>
    <submittedName>
        <fullName evidence="2">Uncharacterized protein</fullName>
    </submittedName>
</protein>
<dbReference type="Proteomes" id="UP000887577">
    <property type="component" value="Unplaced"/>
</dbReference>
<sequence length="130" mass="15343">MRFLFFYHFPFRSAVTITYDVRARISSFCNFIEDATNNEAKCESIFPQLNQKIPPQFPPIYKGQETPLNLFNFVIPIYNVNYNYGYTATVISKRHLLTSAFFFVLNGWIKDSEVTVFNSYKYLLLTFNDK</sequence>